<keyword evidence="2" id="KW-1185">Reference proteome</keyword>
<name>A0ABS1BPS4_9NEIS</name>
<evidence type="ECO:0000313" key="2">
    <source>
        <dbReference type="Proteomes" id="UP000614058"/>
    </source>
</evidence>
<organism evidence="1 2">
    <name type="scientific">Kingella bonacorsii</name>
    <dbReference type="NCBI Taxonomy" id="2796361"/>
    <lineage>
        <taxon>Bacteria</taxon>
        <taxon>Pseudomonadati</taxon>
        <taxon>Pseudomonadota</taxon>
        <taxon>Betaproteobacteria</taxon>
        <taxon>Neisseriales</taxon>
        <taxon>Neisseriaceae</taxon>
        <taxon>Kingella</taxon>
    </lineage>
</organism>
<sequence>MDVFELACGGMQMSRQPLRVLLSEDPLPLMQNCCFVELELGQLTLALDEGSRMVRLPNGLEAIFLDARNDLLTLWLTPDAQRESGVGLVQVWLDAQQSERIGAVIGAFAAA</sequence>
<accession>A0ABS1BPS4</accession>
<gene>
    <name evidence="1" type="ORF">JDW22_01385</name>
</gene>
<reference evidence="1 2" key="1">
    <citation type="journal article" date="2021" name="Pathogens">
        <title>Isolation and Characterization of Kingella bonacorsii sp. nov., A Novel Kingella Species Detected in a Stable Periodontitis Subject.</title>
        <authorList>
            <person name="Antezack A."/>
            <person name="Boxberger M."/>
            <person name="Rolland C."/>
            <person name="Monnet-Corti V."/>
            <person name="La Scola B."/>
        </authorList>
    </citation>
    <scope>NUCLEOTIDE SEQUENCE [LARGE SCALE GENOMIC DNA]</scope>
    <source>
        <strain evidence="1 2">Marseille-Q4569</strain>
    </source>
</reference>
<evidence type="ECO:0000313" key="1">
    <source>
        <dbReference type="EMBL" id="MBK0395271.1"/>
    </source>
</evidence>
<dbReference type="RefSeq" id="WP_200521177.1">
    <property type="nucleotide sequence ID" value="NZ_JAEHNZ010000001.1"/>
</dbReference>
<dbReference type="EMBL" id="JAEHNZ010000001">
    <property type="protein sequence ID" value="MBK0395271.1"/>
    <property type="molecule type" value="Genomic_DNA"/>
</dbReference>
<proteinExistence type="predicted"/>
<comment type="caution">
    <text evidence="1">The sequence shown here is derived from an EMBL/GenBank/DDBJ whole genome shotgun (WGS) entry which is preliminary data.</text>
</comment>
<dbReference type="Proteomes" id="UP000614058">
    <property type="component" value="Unassembled WGS sequence"/>
</dbReference>
<protein>
    <submittedName>
        <fullName evidence="1">Uncharacterized protein</fullName>
    </submittedName>
</protein>